<keyword evidence="2" id="KW-1185">Reference proteome</keyword>
<evidence type="ECO:0000313" key="1">
    <source>
        <dbReference type="EMBL" id="KAH0575264.1"/>
    </source>
</evidence>
<name>A0A9P8LVB4_9EUKA</name>
<dbReference type="AlphaFoldDB" id="A0A9P8LVB4"/>
<organism evidence="1 2">
    <name type="scientific">Spironucleus salmonicida</name>
    <dbReference type="NCBI Taxonomy" id="348837"/>
    <lineage>
        <taxon>Eukaryota</taxon>
        <taxon>Metamonada</taxon>
        <taxon>Diplomonadida</taxon>
        <taxon>Hexamitidae</taxon>
        <taxon>Hexamitinae</taxon>
        <taxon>Spironucleus</taxon>
    </lineage>
</organism>
<sequence>MGHCYQHIETQKSDQLHYPTNNLIIPISVESINVSFEVSTNENTPELEDNQRESVLHITLQQQVLKYELK</sequence>
<comment type="caution">
    <text evidence="1">The sequence shown here is derived from an EMBL/GenBank/DDBJ whole genome shotgun (WGS) entry which is preliminary data.</text>
</comment>
<dbReference type="KEGG" id="ssao:94296914"/>
<evidence type="ECO:0000313" key="2">
    <source>
        <dbReference type="Proteomes" id="UP000018208"/>
    </source>
</evidence>
<protein>
    <submittedName>
        <fullName evidence="1">Uncharacterized protein</fullName>
    </submittedName>
</protein>
<dbReference type="Proteomes" id="UP000018208">
    <property type="component" value="Unassembled WGS sequence"/>
</dbReference>
<proteinExistence type="predicted"/>
<dbReference type="RefSeq" id="XP_067766037.1">
    <property type="nucleotide sequence ID" value="XM_067906769.1"/>
</dbReference>
<reference evidence="1 2" key="1">
    <citation type="journal article" date="2014" name="PLoS Genet.">
        <title>The Genome of Spironucleus salmonicida Highlights a Fish Pathogen Adapted to Fluctuating Environments.</title>
        <authorList>
            <person name="Xu F."/>
            <person name="Jerlstrom-Hultqvist J."/>
            <person name="Einarsson E."/>
            <person name="Astvaldsson A."/>
            <person name="Svard S.G."/>
            <person name="Andersson J.O."/>
        </authorList>
    </citation>
    <scope>NUCLEOTIDE SEQUENCE [LARGE SCALE GENOMIC DNA]</scope>
    <source>
        <strain evidence="1 2">ATCC 50377</strain>
    </source>
</reference>
<dbReference type="GeneID" id="94296914"/>
<dbReference type="EMBL" id="AUWU02000003">
    <property type="protein sequence ID" value="KAH0575264.1"/>
    <property type="molecule type" value="Genomic_DNA"/>
</dbReference>
<accession>A0A9P8LVB4</accession>
<gene>
    <name evidence="1" type="ORF">SS50377_22891</name>
</gene>